<keyword evidence="2" id="KW-1185">Reference proteome</keyword>
<accession>A0ABX8MVV5</accession>
<evidence type="ECO:0000313" key="2">
    <source>
        <dbReference type="Proteomes" id="UP000693952"/>
    </source>
</evidence>
<organism evidence="1 2">
    <name type="scientific">Pseudomonas sessilinigenes</name>
    <dbReference type="NCBI Taxonomy" id="658629"/>
    <lineage>
        <taxon>Bacteria</taxon>
        <taxon>Pseudomonadati</taxon>
        <taxon>Pseudomonadota</taxon>
        <taxon>Gammaproteobacteria</taxon>
        <taxon>Pseudomonadales</taxon>
        <taxon>Pseudomonadaceae</taxon>
        <taxon>Pseudomonas</taxon>
    </lineage>
</organism>
<dbReference type="EMBL" id="CP077074">
    <property type="protein sequence ID" value="QXH42324.1"/>
    <property type="molecule type" value="Genomic_DNA"/>
</dbReference>
<dbReference type="Pfam" id="PF05988">
    <property type="entry name" value="DUF899"/>
    <property type="match status" value="1"/>
</dbReference>
<dbReference type="InterPro" id="IPR036249">
    <property type="entry name" value="Thioredoxin-like_sf"/>
</dbReference>
<name>A0ABX8MVV5_9PSED</name>
<reference evidence="1" key="1">
    <citation type="submission" date="2021-06" db="EMBL/GenBank/DDBJ databases">
        <title>Updating the genus Pseudomonas: Description of 43 new species and partition of the Pseudomonas putida group.</title>
        <authorList>
            <person name="Girard L."/>
            <person name="Lood C."/>
            <person name="Vandamme P."/>
            <person name="Rokni-Zadeh H."/>
            <person name="van Noort V."/>
            <person name="Hofte M."/>
            <person name="Lavigne R."/>
            <person name="De Mot R."/>
        </authorList>
    </citation>
    <scope>NUCLEOTIDE SEQUENCE</scope>
    <source>
        <strain evidence="1">CMR12a</strain>
    </source>
</reference>
<gene>
    <name evidence="1" type="ORF">KSS89_08925</name>
</gene>
<dbReference type="InterPro" id="IPR010296">
    <property type="entry name" value="DUF899_thioredox"/>
</dbReference>
<evidence type="ECO:0000313" key="1">
    <source>
        <dbReference type="EMBL" id="QXH42324.1"/>
    </source>
</evidence>
<dbReference type="Gene3D" id="3.40.30.10">
    <property type="entry name" value="Glutaredoxin"/>
    <property type="match status" value="1"/>
</dbReference>
<dbReference type="SUPFAM" id="SSF52833">
    <property type="entry name" value="Thioredoxin-like"/>
    <property type="match status" value="1"/>
</dbReference>
<sequence>MDISDHPVVTREQWLEARKQHLLHEKAFTRQRDLLSAERRALPWVRIDKPYRFQGPQGTLSLADLFGGRSQLLVYHFMFGAGWAEGCKGCSFLADHFDGANQHLAHHDIALVAVSHAPYEQFQAFRQRMGWQFDWVSSAGEDFNQDFGVSFSNEQRGTATASYNYAPINSNEEELPGLSVFYRNEQGEIFHTYSTYTRGLDLLIGTYNFLDLAPKGRNEGPIMNWVRHHDRYDDTPSNPKAQGCCCTD</sequence>
<dbReference type="RefSeq" id="WP_068585967.1">
    <property type="nucleotide sequence ID" value="NZ_CP027706.1"/>
</dbReference>
<dbReference type="Proteomes" id="UP000693952">
    <property type="component" value="Chromosome"/>
</dbReference>
<protein>
    <submittedName>
        <fullName evidence="1">DUF899 domain-containing protein</fullName>
    </submittedName>
</protein>
<proteinExistence type="predicted"/>